<dbReference type="GO" id="GO:0050660">
    <property type="term" value="F:flavin adenine dinucleotide binding"/>
    <property type="evidence" value="ECO:0007669"/>
    <property type="project" value="TreeGrafter"/>
</dbReference>
<dbReference type="Gene3D" id="3.40.50.360">
    <property type="match status" value="1"/>
</dbReference>
<dbReference type="NCBIfam" id="NF005989">
    <property type="entry name" value="PRK08105.1"/>
    <property type="match status" value="1"/>
</dbReference>
<evidence type="ECO:0000313" key="7">
    <source>
        <dbReference type="Proteomes" id="UP000242258"/>
    </source>
</evidence>
<keyword evidence="4" id="KW-0249">Electron transport</keyword>
<dbReference type="GO" id="GO:0010181">
    <property type="term" value="F:FMN binding"/>
    <property type="evidence" value="ECO:0007669"/>
    <property type="project" value="InterPro"/>
</dbReference>
<gene>
    <name evidence="6" type="ORF">BI198_14220</name>
</gene>
<evidence type="ECO:0000313" key="6">
    <source>
        <dbReference type="EMBL" id="OEY70593.1"/>
    </source>
</evidence>
<dbReference type="GO" id="GO:0016491">
    <property type="term" value="F:oxidoreductase activity"/>
    <property type="evidence" value="ECO:0007669"/>
    <property type="project" value="TreeGrafter"/>
</dbReference>
<dbReference type="PROSITE" id="PS50902">
    <property type="entry name" value="FLAVODOXIN_LIKE"/>
    <property type="match status" value="1"/>
</dbReference>
<evidence type="ECO:0000256" key="3">
    <source>
        <dbReference type="ARBA" id="ARBA00022643"/>
    </source>
</evidence>
<evidence type="ECO:0000256" key="4">
    <source>
        <dbReference type="ARBA" id="ARBA00022982"/>
    </source>
</evidence>
<proteinExistence type="predicted"/>
<dbReference type="GO" id="GO:0005829">
    <property type="term" value="C:cytosol"/>
    <property type="evidence" value="ECO:0007669"/>
    <property type="project" value="TreeGrafter"/>
</dbReference>
<sequence length="147" mass="16122">MAKIAVIVGTVYGGAQYVAEQAISTLGELNYDCQLFEDASLDAVLAFAADIWLVISSTTGEGDIPDNVFPFYLQLKDQFPLLTNKRYAVIALGDSSYDNFCGAGEQFNELLAELQGTEIAPMLRIDAIETLEPELLALPWLTEHFSH</sequence>
<dbReference type="OrthoDB" id="359268at2"/>
<dbReference type="Pfam" id="PF00258">
    <property type="entry name" value="Flavodoxin_1"/>
    <property type="match status" value="1"/>
</dbReference>
<keyword evidence="4" id="KW-0813">Transport</keyword>
<dbReference type="SUPFAM" id="SSF52218">
    <property type="entry name" value="Flavoproteins"/>
    <property type="match status" value="1"/>
</dbReference>
<organism evidence="6 7">
    <name type="scientific">Rheinheimera salexigens</name>
    <dbReference type="NCBI Taxonomy" id="1628148"/>
    <lineage>
        <taxon>Bacteria</taxon>
        <taxon>Pseudomonadati</taxon>
        <taxon>Pseudomonadota</taxon>
        <taxon>Gammaproteobacteria</taxon>
        <taxon>Chromatiales</taxon>
        <taxon>Chromatiaceae</taxon>
        <taxon>Rheinheimera</taxon>
    </lineage>
</organism>
<keyword evidence="2" id="KW-0285">Flavoprotein</keyword>
<dbReference type="STRING" id="1628148.BI198_14220"/>
<dbReference type="PANTHER" id="PTHR19384:SF128">
    <property type="entry name" value="NADPH OXIDOREDUCTASE A"/>
    <property type="match status" value="1"/>
</dbReference>
<name>A0A1E7Q962_9GAMM</name>
<evidence type="ECO:0000259" key="5">
    <source>
        <dbReference type="PROSITE" id="PS50902"/>
    </source>
</evidence>
<accession>A0A1E7Q962</accession>
<dbReference type="InterPro" id="IPR001094">
    <property type="entry name" value="Flavdoxin-like"/>
</dbReference>
<keyword evidence="3" id="KW-0288">FMN</keyword>
<dbReference type="InterPro" id="IPR029039">
    <property type="entry name" value="Flavoprotein-like_sf"/>
</dbReference>
<comment type="cofactor">
    <cofactor evidence="1">
        <name>FMN</name>
        <dbReference type="ChEBI" id="CHEBI:58210"/>
    </cofactor>
</comment>
<evidence type="ECO:0000256" key="1">
    <source>
        <dbReference type="ARBA" id="ARBA00001917"/>
    </source>
</evidence>
<protein>
    <submittedName>
        <fullName evidence="6">Flavodoxin</fullName>
    </submittedName>
</protein>
<dbReference type="EMBL" id="MKEK01000001">
    <property type="protein sequence ID" value="OEY70593.1"/>
    <property type="molecule type" value="Genomic_DNA"/>
</dbReference>
<dbReference type="PRINTS" id="PR00369">
    <property type="entry name" value="FLAVODOXIN"/>
</dbReference>
<feature type="domain" description="Flavodoxin-like" evidence="5">
    <location>
        <begin position="4"/>
        <end position="145"/>
    </location>
</feature>
<dbReference type="InterPro" id="IPR008254">
    <property type="entry name" value="Flavodoxin/NO_synth"/>
</dbReference>
<comment type="caution">
    <text evidence="6">The sequence shown here is derived from an EMBL/GenBank/DDBJ whole genome shotgun (WGS) entry which is preliminary data.</text>
</comment>
<dbReference type="PANTHER" id="PTHR19384">
    <property type="entry name" value="NITRIC OXIDE SYNTHASE-RELATED"/>
    <property type="match status" value="1"/>
</dbReference>
<dbReference type="AlphaFoldDB" id="A0A1E7Q962"/>
<keyword evidence="7" id="KW-1185">Reference proteome</keyword>
<evidence type="ECO:0000256" key="2">
    <source>
        <dbReference type="ARBA" id="ARBA00022630"/>
    </source>
</evidence>
<dbReference type="RefSeq" id="WP_070050147.1">
    <property type="nucleotide sequence ID" value="NZ_CBCSDO010000002.1"/>
</dbReference>
<dbReference type="Proteomes" id="UP000242258">
    <property type="component" value="Unassembled WGS sequence"/>
</dbReference>
<reference evidence="7" key="1">
    <citation type="submission" date="2016-09" db="EMBL/GenBank/DDBJ databases">
        <authorList>
            <person name="Wan X."/>
            <person name="Hou S."/>
        </authorList>
    </citation>
    <scope>NUCLEOTIDE SEQUENCE [LARGE SCALE GENOMIC DNA]</scope>
    <source>
        <strain evidence="7">KH87</strain>
    </source>
</reference>